<dbReference type="Pfam" id="PF13478">
    <property type="entry name" value="XdhC_C"/>
    <property type="match status" value="1"/>
</dbReference>
<sequence>MKTDLLGRLLAAKASGTPVALVTDLTSGLQTLVFEDAIHGSFGLEEEQLAEVRERLRQDRSGLIGDLEDEDSPRLFVHAHNPPLRLLIVGAVHIAQPLAPIAVLTGYAVTVIDPRGSFATAERFPGVALVDAWPDEALADLKIDSRTAIVTLTHDPKLDDPALMTALRSPAFYVGSLGSKRTHAKRVERLTQEGLTGDELARLHAPVGLDIGAVTPAEIAISVMAQITAVRRKGRTA</sequence>
<protein>
    <submittedName>
        <fullName evidence="2">Xanthine dehydrogenase accessory factor</fullName>
    </submittedName>
</protein>
<gene>
    <name evidence="2" type="ORF">J2851_004369</name>
</gene>
<dbReference type="PANTHER" id="PTHR30388:SF4">
    <property type="entry name" value="MOLYBDENUM COFACTOR INSERTION CHAPERONE PAOD"/>
    <property type="match status" value="1"/>
</dbReference>
<evidence type="ECO:0000313" key="2">
    <source>
        <dbReference type="EMBL" id="MBP2294579.1"/>
    </source>
</evidence>
<dbReference type="PANTHER" id="PTHR30388">
    <property type="entry name" value="ALDEHYDE OXIDOREDUCTASE MOLYBDENUM COFACTOR ASSEMBLY PROTEIN"/>
    <property type="match status" value="1"/>
</dbReference>
<organism evidence="2 3">
    <name type="scientific">Azospirillum rugosum</name>
    <dbReference type="NCBI Taxonomy" id="416170"/>
    <lineage>
        <taxon>Bacteria</taxon>
        <taxon>Pseudomonadati</taxon>
        <taxon>Pseudomonadota</taxon>
        <taxon>Alphaproteobacteria</taxon>
        <taxon>Rhodospirillales</taxon>
        <taxon>Azospirillaceae</taxon>
        <taxon>Azospirillum</taxon>
    </lineage>
</organism>
<evidence type="ECO:0000313" key="3">
    <source>
        <dbReference type="Proteomes" id="UP000781958"/>
    </source>
</evidence>
<comment type="caution">
    <text evidence="2">The sequence shown here is derived from an EMBL/GenBank/DDBJ whole genome shotgun (WGS) entry which is preliminary data.</text>
</comment>
<dbReference type="RefSeq" id="WP_209768797.1">
    <property type="nucleotide sequence ID" value="NZ_JAGINP010000016.1"/>
</dbReference>
<evidence type="ECO:0000259" key="1">
    <source>
        <dbReference type="Pfam" id="PF13478"/>
    </source>
</evidence>
<dbReference type="InterPro" id="IPR027051">
    <property type="entry name" value="XdhC_Rossmann_dom"/>
</dbReference>
<proteinExistence type="predicted"/>
<dbReference type="Proteomes" id="UP000781958">
    <property type="component" value="Unassembled WGS sequence"/>
</dbReference>
<keyword evidence="3" id="KW-1185">Reference proteome</keyword>
<accession>A0ABS4SPV0</accession>
<name>A0ABS4SPV0_9PROT</name>
<dbReference type="Gene3D" id="3.40.50.720">
    <property type="entry name" value="NAD(P)-binding Rossmann-like Domain"/>
    <property type="match status" value="1"/>
</dbReference>
<feature type="domain" description="XdhC Rossmann" evidence="1">
    <location>
        <begin position="86"/>
        <end position="227"/>
    </location>
</feature>
<dbReference type="InterPro" id="IPR052698">
    <property type="entry name" value="MoCofactor_Util/Proc"/>
</dbReference>
<reference evidence="2 3" key="1">
    <citation type="submission" date="2021-03" db="EMBL/GenBank/DDBJ databases">
        <title>Genomic Encyclopedia of Type Strains, Phase III (KMG-III): the genomes of soil and plant-associated and newly described type strains.</title>
        <authorList>
            <person name="Whitman W."/>
        </authorList>
    </citation>
    <scope>NUCLEOTIDE SEQUENCE [LARGE SCALE GENOMIC DNA]</scope>
    <source>
        <strain evidence="2 3">IMMIB AFH-6</strain>
    </source>
</reference>
<dbReference type="EMBL" id="JAGINP010000016">
    <property type="protein sequence ID" value="MBP2294579.1"/>
    <property type="molecule type" value="Genomic_DNA"/>
</dbReference>